<evidence type="ECO:0000313" key="4">
    <source>
        <dbReference type="Proteomes" id="UP001302745"/>
    </source>
</evidence>
<feature type="compositionally biased region" description="Low complexity" evidence="1">
    <location>
        <begin position="266"/>
        <end position="281"/>
    </location>
</feature>
<dbReference type="InterPro" id="IPR041335">
    <property type="entry name" value="HSM3_N"/>
</dbReference>
<evidence type="ECO:0000313" key="3">
    <source>
        <dbReference type="EMBL" id="KAK4155390.1"/>
    </source>
</evidence>
<gene>
    <name evidence="3" type="ORF">C8A00DRAFT_31814</name>
</gene>
<proteinExistence type="predicted"/>
<dbReference type="Proteomes" id="UP001302745">
    <property type="component" value="Unassembled WGS sequence"/>
</dbReference>
<accession>A0AAN6ZXA0</accession>
<sequence>MESTPITTGLDELDKHLDDLVQDPSLALTPKLFDDVELQLTESNIPPLIPRFLPRLTAILKQYTQDPAVIVSLTIKLLGPVSFLDVLQLASPGELVQALDSPAPAANLLAMSILHKAAARPQDVAMLTVITHLIAAFVHRWLAAPQVEVGQKGGKVLGDLLDMDCELPPPPPPTRPGEALYTELVLRKAPGQGKLWNLLFTDTTMYTLLLDLVSGRHPDTAGDPHQLSLAQGRLLRILPRLASINFRAVSHSHITPPTPVHLTNGSSSSSSSSDNDNDNNSQNPPRPGEGLLQYAALRMVQRSDRLMHLSLVDFVETLVSLMRVTEDSSLKVETLRAILSEATAGDEVLREALLSLPDRTVEEEGEDLRRWLREVMPGEAVRLAMR</sequence>
<reference evidence="3" key="2">
    <citation type="submission" date="2023-05" db="EMBL/GenBank/DDBJ databases">
        <authorList>
            <consortium name="Lawrence Berkeley National Laboratory"/>
            <person name="Steindorff A."/>
            <person name="Hensen N."/>
            <person name="Bonometti L."/>
            <person name="Westerberg I."/>
            <person name="Brannstrom I.O."/>
            <person name="Guillou S."/>
            <person name="Cros-Aarteil S."/>
            <person name="Calhoun S."/>
            <person name="Haridas S."/>
            <person name="Kuo A."/>
            <person name="Mondo S."/>
            <person name="Pangilinan J."/>
            <person name="Riley R."/>
            <person name="Labutti K."/>
            <person name="Andreopoulos B."/>
            <person name="Lipzen A."/>
            <person name="Chen C."/>
            <person name="Yanf M."/>
            <person name="Daum C."/>
            <person name="Ng V."/>
            <person name="Clum A."/>
            <person name="Ohm R."/>
            <person name="Martin F."/>
            <person name="Silar P."/>
            <person name="Natvig D."/>
            <person name="Lalanne C."/>
            <person name="Gautier V."/>
            <person name="Ament-Velasquez S.L."/>
            <person name="Kruys A."/>
            <person name="Hutchinson M.I."/>
            <person name="Powell A.J."/>
            <person name="Barry K."/>
            <person name="Miller A.N."/>
            <person name="Grigoriev I.V."/>
            <person name="Debuchy R."/>
            <person name="Gladieux P."/>
            <person name="Thoren M.H."/>
            <person name="Johannesson H."/>
        </authorList>
    </citation>
    <scope>NUCLEOTIDE SEQUENCE</scope>
    <source>
        <strain evidence="3">CBS 538.74</strain>
    </source>
</reference>
<dbReference type="AlphaFoldDB" id="A0AAN6ZXA0"/>
<feature type="region of interest" description="Disordered" evidence="1">
    <location>
        <begin position="255"/>
        <end position="289"/>
    </location>
</feature>
<evidence type="ECO:0000259" key="2">
    <source>
        <dbReference type="Pfam" id="PF18795"/>
    </source>
</evidence>
<evidence type="ECO:0000256" key="1">
    <source>
        <dbReference type="SAM" id="MobiDB-lite"/>
    </source>
</evidence>
<dbReference type="Gene3D" id="1.25.10.50">
    <property type="match status" value="1"/>
</dbReference>
<keyword evidence="4" id="KW-1185">Reference proteome</keyword>
<reference evidence="3" key="1">
    <citation type="journal article" date="2023" name="Mol. Phylogenet. Evol.">
        <title>Genome-scale phylogeny and comparative genomics of the fungal order Sordariales.</title>
        <authorList>
            <person name="Hensen N."/>
            <person name="Bonometti L."/>
            <person name="Westerberg I."/>
            <person name="Brannstrom I.O."/>
            <person name="Guillou S."/>
            <person name="Cros-Aarteil S."/>
            <person name="Calhoun S."/>
            <person name="Haridas S."/>
            <person name="Kuo A."/>
            <person name="Mondo S."/>
            <person name="Pangilinan J."/>
            <person name="Riley R."/>
            <person name="LaButti K."/>
            <person name="Andreopoulos B."/>
            <person name="Lipzen A."/>
            <person name="Chen C."/>
            <person name="Yan M."/>
            <person name="Daum C."/>
            <person name="Ng V."/>
            <person name="Clum A."/>
            <person name="Steindorff A."/>
            <person name="Ohm R.A."/>
            <person name="Martin F."/>
            <person name="Silar P."/>
            <person name="Natvig D.O."/>
            <person name="Lalanne C."/>
            <person name="Gautier V."/>
            <person name="Ament-Velasquez S.L."/>
            <person name="Kruys A."/>
            <person name="Hutchinson M.I."/>
            <person name="Powell A.J."/>
            <person name="Barry K."/>
            <person name="Miller A.N."/>
            <person name="Grigoriev I.V."/>
            <person name="Debuchy R."/>
            <person name="Gladieux P."/>
            <person name="Hiltunen Thoren M."/>
            <person name="Johannesson H."/>
        </authorList>
    </citation>
    <scope>NUCLEOTIDE SEQUENCE</scope>
    <source>
        <strain evidence="3">CBS 538.74</strain>
    </source>
</reference>
<comment type="caution">
    <text evidence="3">The sequence shown here is derived from an EMBL/GenBank/DDBJ whole genome shotgun (WGS) entry which is preliminary data.</text>
</comment>
<protein>
    <recommendedName>
        <fullName evidence="2">DNA mismatch repair protein HSM3 N-terminal domain-containing protein</fullName>
    </recommendedName>
</protein>
<name>A0AAN6ZXA0_9PEZI</name>
<organism evidence="3 4">
    <name type="scientific">Chaetomidium leptoderma</name>
    <dbReference type="NCBI Taxonomy" id="669021"/>
    <lineage>
        <taxon>Eukaryota</taxon>
        <taxon>Fungi</taxon>
        <taxon>Dikarya</taxon>
        <taxon>Ascomycota</taxon>
        <taxon>Pezizomycotina</taxon>
        <taxon>Sordariomycetes</taxon>
        <taxon>Sordariomycetidae</taxon>
        <taxon>Sordariales</taxon>
        <taxon>Chaetomiaceae</taxon>
        <taxon>Chaetomidium</taxon>
    </lineage>
</organism>
<feature type="domain" description="DNA mismatch repair protein HSM3 N-terminal" evidence="2">
    <location>
        <begin position="28"/>
        <end position="137"/>
    </location>
</feature>
<dbReference type="EMBL" id="MU856889">
    <property type="protein sequence ID" value="KAK4155390.1"/>
    <property type="molecule type" value="Genomic_DNA"/>
</dbReference>
<dbReference type="Pfam" id="PF18795">
    <property type="entry name" value="HSM3_N"/>
    <property type="match status" value="1"/>
</dbReference>